<dbReference type="InterPro" id="IPR036390">
    <property type="entry name" value="WH_DNA-bd_sf"/>
</dbReference>
<proteinExistence type="predicted"/>
<dbReference type="Gene3D" id="1.10.10.10">
    <property type="entry name" value="Winged helix-like DNA-binding domain superfamily/Winged helix DNA-binding domain"/>
    <property type="match status" value="1"/>
</dbReference>
<evidence type="ECO:0000313" key="5">
    <source>
        <dbReference type="EMBL" id="MDF2095681.1"/>
    </source>
</evidence>
<name>A0ABT5YLH2_9PROT</name>
<dbReference type="Proteomes" id="UP001215503">
    <property type="component" value="Unassembled WGS sequence"/>
</dbReference>
<dbReference type="InterPro" id="IPR011711">
    <property type="entry name" value="GntR_C"/>
</dbReference>
<evidence type="ECO:0000256" key="3">
    <source>
        <dbReference type="ARBA" id="ARBA00023163"/>
    </source>
</evidence>
<dbReference type="InterPro" id="IPR008920">
    <property type="entry name" value="TF_FadR/GntR_C"/>
</dbReference>
<dbReference type="RefSeq" id="WP_275821337.1">
    <property type="nucleotide sequence ID" value="NZ_JARHUD010000003.1"/>
</dbReference>
<dbReference type="Pfam" id="PF00392">
    <property type="entry name" value="GntR"/>
    <property type="match status" value="1"/>
</dbReference>
<gene>
    <name evidence="5" type="ORF">P2G67_06795</name>
</gene>
<accession>A0ABT5YLH2</accession>
<dbReference type="PRINTS" id="PR00035">
    <property type="entry name" value="HTHGNTR"/>
</dbReference>
<keyword evidence="3" id="KW-0804">Transcription</keyword>
<evidence type="ECO:0000313" key="6">
    <source>
        <dbReference type="Proteomes" id="UP001215503"/>
    </source>
</evidence>
<dbReference type="SUPFAM" id="SSF46785">
    <property type="entry name" value="Winged helix' DNA-binding domain"/>
    <property type="match status" value="1"/>
</dbReference>
<dbReference type="InterPro" id="IPR036388">
    <property type="entry name" value="WH-like_DNA-bd_sf"/>
</dbReference>
<dbReference type="PANTHER" id="PTHR43537:SF5">
    <property type="entry name" value="UXU OPERON TRANSCRIPTIONAL REGULATOR"/>
    <property type="match status" value="1"/>
</dbReference>
<comment type="caution">
    <text evidence="5">The sequence shown here is derived from an EMBL/GenBank/DDBJ whole genome shotgun (WGS) entry which is preliminary data.</text>
</comment>
<dbReference type="CDD" id="cd07377">
    <property type="entry name" value="WHTH_GntR"/>
    <property type="match status" value="1"/>
</dbReference>
<dbReference type="SMART" id="SM00895">
    <property type="entry name" value="FCD"/>
    <property type="match status" value="1"/>
</dbReference>
<dbReference type="Gene3D" id="1.20.120.530">
    <property type="entry name" value="GntR ligand-binding domain-like"/>
    <property type="match status" value="1"/>
</dbReference>
<dbReference type="InterPro" id="IPR000524">
    <property type="entry name" value="Tscrpt_reg_HTH_GntR"/>
</dbReference>
<sequence length="231" mass="25964">MAFQTIERHGLVDRVAEQLTRAIVTGRFVPGQRLGEAEIARQMGISRAPVREAARLLEQRGLLTSRPHRGFAVRLPTLEEVDDLYSLRLCLESFAGSALLARGADVDLDPLRRQLERLLETAERGDQAAVVEEDLRFHLLLCELSGNRRLQRVFSELTGELHLVIALVGQIFDDPCRLAQVHCPLLEALEAGDGERLQQELDNHITVAWKEVRALFQQRQQKPARPGEGEA</sequence>
<evidence type="ECO:0000259" key="4">
    <source>
        <dbReference type="PROSITE" id="PS50949"/>
    </source>
</evidence>
<dbReference type="PANTHER" id="PTHR43537">
    <property type="entry name" value="TRANSCRIPTIONAL REGULATOR, GNTR FAMILY"/>
    <property type="match status" value="1"/>
</dbReference>
<dbReference type="EMBL" id="JARHUD010000003">
    <property type="protein sequence ID" value="MDF2095681.1"/>
    <property type="molecule type" value="Genomic_DNA"/>
</dbReference>
<evidence type="ECO:0000256" key="2">
    <source>
        <dbReference type="ARBA" id="ARBA00023125"/>
    </source>
</evidence>
<reference evidence="5 6" key="1">
    <citation type="submission" date="2023-03" db="EMBL/GenBank/DDBJ databases">
        <title>Fodinicurvata sp. CAU 1616 isolated from sea sendiment.</title>
        <authorList>
            <person name="Kim W."/>
        </authorList>
    </citation>
    <scope>NUCLEOTIDE SEQUENCE [LARGE SCALE GENOMIC DNA]</scope>
    <source>
        <strain evidence="5 6">CAU 1616</strain>
    </source>
</reference>
<dbReference type="PROSITE" id="PS50949">
    <property type="entry name" value="HTH_GNTR"/>
    <property type="match status" value="1"/>
</dbReference>
<keyword evidence="6" id="KW-1185">Reference proteome</keyword>
<dbReference type="SUPFAM" id="SSF48008">
    <property type="entry name" value="GntR ligand-binding domain-like"/>
    <property type="match status" value="1"/>
</dbReference>
<organism evidence="5 6">
    <name type="scientific">Aquibaculum arenosum</name>
    <dbReference type="NCBI Taxonomy" id="3032591"/>
    <lineage>
        <taxon>Bacteria</taxon>
        <taxon>Pseudomonadati</taxon>
        <taxon>Pseudomonadota</taxon>
        <taxon>Alphaproteobacteria</taxon>
        <taxon>Rhodospirillales</taxon>
        <taxon>Rhodovibrionaceae</taxon>
        <taxon>Aquibaculum</taxon>
    </lineage>
</organism>
<evidence type="ECO:0000256" key="1">
    <source>
        <dbReference type="ARBA" id="ARBA00023015"/>
    </source>
</evidence>
<keyword evidence="1" id="KW-0805">Transcription regulation</keyword>
<protein>
    <submittedName>
        <fullName evidence="5">GntR family transcriptional regulator</fullName>
    </submittedName>
</protein>
<feature type="domain" description="HTH gntR-type" evidence="4">
    <location>
        <begin position="9"/>
        <end position="76"/>
    </location>
</feature>
<dbReference type="Pfam" id="PF07729">
    <property type="entry name" value="FCD"/>
    <property type="match status" value="1"/>
</dbReference>
<keyword evidence="2" id="KW-0238">DNA-binding</keyword>
<dbReference type="SMART" id="SM00345">
    <property type="entry name" value="HTH_GNTR"/>
    <property type="match status" value="1"/>
</dbReference>